<feature type="repeat" description="ARM" evidence="1">
    <location>
        <begin position="533"/>
        <end position="575"/>
    </location>
</feature>
<evidence type="ECO:0000256" key="1">
    <source>
        <dbReference type="PROSITE-ProRule" id="PRU00259"/>
    </source>
</evidence>
<dbReference type="STRING" id="147828.A0A4S2LDE7"/>
<name>A0A4S2LDE7_OPIFE</name>
<dbReference type="Gene3D" id="1.25.10.10">
    <property type="entry name" value="Leucine-rich Repeat Variant"/>
    <property type="match status" value="1"/>
</dbReference>
<reference evidence="3 4" key="1">
    <citation type="journal article" date="2019" name="BMC Genomics">
        <title>New insights from Opisthorchis felineus genome: update on genomics of the epidemiologically important liver flukes.</title>
        <authorList>
            <person name="Ershov N.I."/>
            <person name="Mordvinov V.A."/>
            <person name="Prokhortchouk E.B."/>
            <person name="Pakharukova M.Y."/>
            <person name="Gunbin K.V."/>
            <person name="Ustyantsev K."/>
            <person name="Genaev M.A."/>
            <person name="Blinov A.G."/>
            <person name="Mazur A."/>
            <person name="Boulygina E."/>
            <person name="Tsygankova S."/>
            <person name="Khrameeva E."/>
            <person name="Chekanov N."/>
            <person name="Fan G."/>
            <person name="Xiao A."/>
            <person name="Zhang H."/>
            <person name="Xu X."/>
            <person name="Yang H."/>
            <person name="Solovyev V."/>
            <person name="Lee S.M."/>
            <person name="Liu X."/>
            <person name="Afonnikov D.A."/>
            <person name="Skryabin K.G."/>
        </authorList>
    </citation>
    <scope>NUCLEOTIDE SEQUENCE [LARGE SCALE GENOMIC DNA]</scope>
    <source>
        <strain evidence="3">AK-0245</strain>
        <tissue evidence="3">Whole organism</tissue>
    </source>
</reference>
<dbReference type="SMART" id="SM00185">
    <property type="entry name" value="ARM"/>
    <property type="match status" value="7"/>
</dbReference>
<dbReference type="InterPro" id="IPR016024">
    <property type="entry name" value="ARM-type_fold"/>
</dbReference>
<dbReference type="Proteomes" id="UP000308267">
    <property type="component" value="Unassembled WGS sequence"/>
</dbReference>
<comment type="caution">
    <text evidence="3">The sequence shown here is derived from an EMBL/GenBank/DDBJ whole genome shotgun (WGS) entry which is preliminary data.</text>
</comment>
<feature type="compositionally biased region" description="Polar residues" evidence="2">
    <location>
        <begin position="637"/>
        <end position="661"/>
    </location>
</feature>
<proteinExistence type="predicted"/>
<protein>
    <recommendedName>
        <fullName evidence="5">Armadillo segment polarity protein</fullName>
    </recommendedName>
</protein>
<dbReference type="GO" id="GO:0007155">
    <property type="term" value="P:cell adhesion"/>
    <property type="evidence" value="ECO:0007669"/>
    <property type="project" value="InterPro"/>
</dbReference>
<dbReference type="SUPFAM" id="SSF48371">
    <property type="entry name" value="ARM repeat"/>
    <property type="match status" value="2"/>
</dbReference>
<organism evidence="3 4">
    <name type="scientific">Opisthorchis felineus</name>
    <dbReference type="NCBI Taxonomy" id="147828"/>
    <lineage>
        <taxon>Eukaryota</taxon>
        <taxon>Metazoa</taxon>
        <taxon>Spiralia</taxon>
        <taxon>Lophotrochozoa</taxon>
        <taxon>Platyhelminthes</taxon>
        <taxon>Trematoda</taxon>
        <taxon>Digenea</taxon>
        <taxon>Opisthorchiida</taxon>
        <taxon>Opisthorchiata</taxon>
        <taxon>Opisthorchiidae</taxon>
        <taxon>Opisthorchis</taxon>
    </lineage>
</organism>
<dbReference type="EMBL" id="SJOL01007934">
    <property type="protein sequence ID" value="TGZ61495.1"/>
    <property type="molecule type" value="Genomic_DNA"/>
</dbReference>
<dbReference type="InterPro" id="IPR013284">
    <property type="entry name" value="Beta-catenin"/>
</dbReference>
<dbReference type="PRINTS" id="PR01869">
    <property type="entry name" value="BCATNINFAMLY"/>
</dbReference>
<dbReference type="InterPro" id="IPR000225">
    <property type="entry name" value="Armadillo"/>
</dbReference>
<dbReference type="AlphaFoldDB" id="A0A4S2LDE7"/>
<dbReference type="GO" id="GO:0045296">
    <property type="term" value="F:cadherin binding"/>
    <property type="evidence" value="ECO:0007669"/>
    <property type="project" value="InterPro"/>
</dbReference>
<dbReference type="EMBL" id="SJOL01007934">
    <property type="protein sequence ID" value="TGZ61494.1"/>
    <property type="molecule type" value="Genomic_DNA"/>
</dbReference>
<dbReference type="OrthoDB" id="195736at2759"/>
<feature type="region of interest" description="Disordered" evidence="2">
    <location>
        <begin position="637"/>
        <end position="672"/>
    </location>
</feature>
<keyword evidence="4" id="KW-1185">Reference proteome</keyword>
<dbReference type="PROSITE" id="PS50176">
    <property type="entry name" value="ARM_REPEAT"/>
    <property type="match status" value="3"/>
</dbReference>
<feature type="repeat" description="ARM" evidence="1">
    <location>
        <begin position="328"/>
        <end position="370"/>
    </location>
</feature>
<gene>
    <name evidence="3" type="ORF">CRM22_007958</name>
</gene>
<dbReference type="Pfam" id="PF00514">
    <property type="entry name" value="Arm"/>
    <property type="match status" value="2"/>
</dbReference>
<feature type="repeat" description="ARM" evidence="1">
    <location>
        <begin position="370"/>
        <end position="410"/>
    </location>
</feature>
<sequence length="672" mass="75176">MLQNEKPYAHASHLGNAPLNIAQTDYPSHPGRGDEFTLHRHIMTDVLLDPIRKLDVIFRELINYKRDAMSAANGAPKIAQSISDNKNGTDQLKTVKYAHMLARNQAARLGLVTSTKLIRQLVVLLQSTNSPDLLNETALTLQLLAETKVGSRLLWTEFGIPILVKMLRHPSEVIYTTALYLLNQIMWHLPDESRPEVRACSGHVSLSDLLSKGRLDDPNWVVICVDTIRMTVYRDSETKLALLPTHLHTDLVRLLRTYLNHPKVTYNVTRLIKVLGTCNENKTKLVRCEAVEALTPLLQSKNEFLVLETLWSLRNLSDHAYHLVNTETLIMRLIDLLGSTDENISICATGCLCNLTCQNVHNKSLVVENGGVTRLCQLLNLNPERQEITEPICSALRHVTHRSQHANAAIYEIRSQNTLETIASLLLQNSEIASLPLIKAVVGLIRNIAMEDESRKEMKSLGVVRSLTHILRQTYQTANRNSLASTEDVENLDPNMGSIEGVRLEEMIELCLVALQAMAKEPEVRDECIRTAGLVPTTVQLLYTPIQSIQRASVALLSLLASCKAGAKAIEQEGACPKLTEMIQSSNEYIAAYSAAVLHRITKDKPEEYRRRLSLELRQSLFDGGLLLDPNSMVKSNQSQLNLPVSEEVTSASRQRSTQMERNSSANARSRR</sequence>
<evidence type="ECO:0008006" key="5">
    <source>
        <dbReference type="Google" id="ProtNLM"/>
    </source>
</evidence>
<dbReference type="PANTHER" id="PTHR45976">
    <property type="entry name" value="ARMADILLO SEGMENT POLARITY PROTEIN"/>
    <property type="match status" value="1"/>
</dbReference>
<evidence type="ECO:0000313" key="4">
    <source>
        <dbReference type="Proteomes" id="UP000308267"/>
    </source>
</evidence>
<evidence type="ECO:0000313" key="3">
    <source>
        <dbReference type="EMBL" id="TGZ61495.1"/>
    </source>
</evidence>
<accession>A0A4S2LDE7</accession>
<dbReference type="InterPro" id="IPR011989">
    <property type="entry name" value="ARM-like"/>
</dbReference>
<dbReference type="EMBL" id="SJOL01007934">
    <property type="protein sequence ID" value="TGZ61493.1"/>
    <property type="molecule type" value="Genomic_DNA"/>
</dbReference>
<feature type="compositionally biased region" description="Low complexity" evidence="2">
    <location>
        <begin position="662"/>
        <end position="672"/>
    </location>
</feature>
<evidence type="ECO:0000256" key="2">
    <source>
        <dbReference type="SAM" id="MobiDB-lite"/>
    </source>
</evidence>